<keyword evidence="2" id="KW-0732">Signal</keyword>
<feature type="transmembrane region" description="Helical" evidence="1">
    <location>
        <begin position="64"/>
        <end position="84"/>
    </location>
</feature>
<dbReference type="AlphaFoldDB" id="A0A2M4DR07"/>
<dbReference type="EMBL" id="GGFL01015842">
    <property type="protein sequence ID" value="MBW80020.1"/>
    <property type="molecule type" value="Transcribed_RNA"/>
</dbReference>
<protein>
    <recommendedName>
        <fullName evidence="4">Secreted protein</fullName>
    </recommendedName>
</protein>
<keyword evidence="1" id="KW-0472">Membrane</keyword>
<evidence type="ECO:0008006" key="4">
    <source>
        <dbReference type="Google" id="ProtNLM"/>
    </source>
</evidence>
<name>A0A2M4DR07_ANODA</name>
<evidence type="ECO:0000313" key="3">
    <source>
        <dbReference type="EMBL" id="MBW80020.1"/>
    </source>
</evidence>
<evidence type="ECO:0000256" key="2">
    <source>
        <dbReference type="SAM" id="SignalP"/>
    </source>
</evidence>
<keyword evidence="1" id="KW-1133">Transmembrane helix</keyword>
<keyword evidence="1" id="KW-0812">Transmembrane</keyword>
<feature type="chain" id="PRO_5014636923" description="Secreted protein" evidence="2">
    <location>
        <begin position="20"/>
        <end position="140"/>
    </location>
</feature>
<sequence>MQLKIIPIMLLMWSTLLSGHRRCVMIAATRRRPASVVNVLGATTTTTITSGSIIVIIGRNAIGIATGILAVIIAIAIASVMKIVTIGRIIGAIAVPAEVRSKIVTESHVPRGARTVAIVIVHGSDHCAASARHRIDYRRR</sequence>
<evidence type="ECO:0000256" key="1">
    <source>
        <dbReference type="SAM" id="Phobius"/>
    </source>
</evidence>
<accession>A0A2M4DR07</accession>
<organism evidence="3">
    <name type="scientific">Anopheles darlingi</name>
    <name type="common">Mosquito</name>
    <dbReference type="NCBI Taxonomy" id="43151"/>
    <lineage>
        <taxon>Eukaryota</taxon>
        <taxon>Metazoa</taxon>
        <taxon>Ecdysozoa</taxon>
        <taxon>Arthropoda</taxon>
        <taxon>Hexapoda</taxon>
        <taxon>Insecta</taxon>
        <taxon>Pterygota</taxon>
        <taxon>Neoptera</taxon>
        <taxon>Endopterygota</taxon>
        <taxon>Diptera</taxon>
        <taxon>Nematocera</taxon>
        <taxon>Culicoidea</taxon>
        <taxon>Culicidae</taxon>
        <taxon>Anophelinae</taxon>
        <taxon>Anopheles</taxon>
    </lineage>
</organism>
<reference evidence="3" key="1">
    <citation type="submission" date="2018-01" db="EMBL/GenBank/DDBJ databases">
        <title>An insight into the sialome of Amazonian anophelines.</title>
        <authorList>
            <person name="Ribeiro J.M."/>
            <person name="Scarpassa V."/>
            <person name="Calvo E."/>
        </authorList>
    </citation>
    <scope>NUCLEOTIDE SEQUENCE</scope>
</reference>
<feature type="transmembrane region" description="Helical" evidence="1">
    <location>
        <begin position="36"/>
        <end position="58"/>
    </location>
</feature>
<proteinExistence type="predicted"/>
<feature type="signal peptide" evidence="2">
    <location>
        <begin position="1"/>
        <end position="19"/>
    </location>
</feature>